<dbReference type="KEGG" id="bmur:ABE28_004435"/>
<dbReference type="SUPFAM" id="SSF63380">
    <property type="entry name" value="Riboflavin synthase domain-like"/>
    <property type="match status" value="1"/>
</dbReference>
<dbReference type="PANTHER" id="PTHR30212">
    <property type="entry name" value="PROTEIN YIIM"/>
    <property type="match status" value="1"/>
</dbReference>
<dbReference type="AlphaFoldDB" id="A0A1B3XK57"/>
<evidence type="ECO:0000256" key="3">
    <source>
        <dbReference type="ARBA" id="ARBA00022643"/>
    </source>
</evidence>
<dbReference type="Gene3D" id="2.40.30.10">
    <property type="entry name" value="Translation factors"/>
    <property type="match status" value="1"/>
</dbReference>
<dbReference type="InterPro" id="IPR001041">
    <property type="entry name" value="2Fe-2S_ferredoxin-type"/>
</dbReference>
<evidence type="ECO:0000256" key="8">
    <source>
        <dbReference type="ARBA" id="ARBA00023014"/>
    </source>
</evidence>
<evidence type="ECO:0000256" key="5">
    <source>
        <dbReference type="ARBA" id="ARBA00022723"/>
    </source>
</evidence>
<evidence type="ECO:0000256" key="2">
    <source>
        <dbReference type="ARBA" id="ARBA00022630"/>
    </source>
</evidence>
<evidence type="ECO:0000313" key="11">
    <source>
        <dbReference type="EMBL" id="AOH53589.1"/>
    </source>
</evidence>
<protein>
    <submittedName>
        <fullName evidence="11">Ferredoxin</fullName>
    </submittedName>
</protein>
<comment type="cofactor">
    <cofactor evidence="1">
        <name>FMN</name>
        <dbReference type="ChEBI" id="CHEBI:58210"/>
    </cofactor>
</comment>
<evidence type="ECO:0000256" key="1">
    <source>
        <dbReference type="ARBA" id="ARBA00001917"/>
    </source>
</evidence>
<dbReference type="PRINTS" id="PR00409">
    <property type="entry name" value="PHDIOXRDTASE"/>
</dbReference>
<organism evidence="11 12">
    <name type="scientific">Peribacillus muralis</name>
    <dbReference type="NCBI Taxonomy" id="264697"/>
    <lineage>
        <taxon>Bacteria</taxon>
        <taxon>Bacillati</taxon>
        <taxon>Bacillota</taxon>
        <taxon>Bacilli</taxon>
        <taxon>Bacillales</taxon>
        <taxon>Bacillaceae</taxon>
        <taxon>Peribacillus</taxon>
    </lineage>
</organism>
<dbReference type="SUPFAM" id="SSF54292">
    <property type="entry name" value="2Fe-2S ferredoxin-like"/>
    <property type="match status" value="1"/>
</dbReference>
<dbReference type="Pfam" id="PF00111">
    <property type="entry name" value="Fer2"/>
    <property type="match status" value="1"/>
</dbReference>
<dbReference type="GO" id="GO:0016491">
    <property type="term" value="F:oxidoreductase activity"/>
    <property type="evidence" value="ECO:0007669"/>
    <property type="project" value="InterPro"/>
</dbReference>
<feature type="domain" description="2Fe-2S ferredoxin-type" evidence="9">
    <location>
        <begin position="236"/>
        <end position="321"/>
    </location>
</feature>
<dbReference type="PANTHER" id="PTHR30212:SF2">
    <property type="entry name" value="PROTEIN YIIM"/>
    <property type="match status" value="1"/>
</dbReference>
<dbReference type="CDD" id="cd00207">
    <property type="entry name" value="fer2"/>
    <property type="match status" value="1"/>
</dbReference>
<dbReference type="Gene3D" id="3.10.20.30">
    <property type="match status" value="1"/>
</dbReference>
<dbReference type="InterPro" id="IPR052353">
    <property type="entry name" value="Benzoxazolinone_Detox_Enz"/>
</dbReference>
<keyword evidence="6" id="KW-0560">Oxidoreductase</keyword>
<gene>
    <name evidence="11" type="ORF">ABE28_004435</name>
</gene>
<dbReference type="CDD" id="cd06185">
    <property type="entry name" value="PDR_like"/>
    <property type="match status" value="1"/>
</dbReference>
<dbReference type="PROSITE" id="PS51085">
    <property type="entry name" value="2FE2S_FER_2"/>
    <property type="match status" value="1"/>
</dbReference>
<dbReference type="InterPro" id="IPR039261">
    <property type="entry name" value="FNR_nucleotide-bd"/>
</dbReference>
<sequence length="321" mass="36421">MRLVGNIQMKVNKIIQETEFVKQFELVPVDGNPLPAFTGGSHLTTFIQASGTIFEREYSIISHPRDRKKYAISIRRDEETRGGSAYWHDHVKENTILEVSFPKNNFPLSFRAKHHAFYAAGIGITPFLAMMEDMAAEGQTFELHYAARTPELCAYHERLKVNYPNQCTFYFSQSEEKSRMTPATMMDHRIGTHVYFCGPREMVQEYREAASSYGYPEHAIHFELFAAKNDGPLNPFIVELTDSDRSISVHEGETLLDALLREGVDAPYSCKVGGCGSCEVVVDEGEVDHRDFFLSEENRQSRNAILTCCSRAKGDRLALKL</sequence>
<evidence type="ECO:0000256" key="4">
    <source>
        <dbReference type="ARBA" id="ARBA00022714"/>
    </source>
</evidence>
<evidence type="ECO:0000259" key="9">
    <source>
        <dbReference type="PROSITE" id="PS51085"/>
    </source>
</evidence>
<proteinExistence type="predicted"/>
<dbReference type="InterPro" id="IPR036010">
    <property type="entry name" value="2Fe-2S_ferredoxin-like_sf"/>
</dbReference>
<accession>A0A1B3XK57</accession>
<dbReference type="InterPro" id="IPR054582">
    <property type="entry name" value="DmmA-like_N"/>
</dbReference>
<dbReference type="STRING" id="264697.ABE28_004435"/>
<evidence type="ECO:0000256" key="6">
    <source>
        <dbReference type="ARBA" id="ARBA00023002"/>
    </source>
</evidence>
<evidence type="ECO:0000313" key="12">
    <source>
        <dbReference type="Proteomes" id="UP000077926"/>
    </source>
</evidence>
<dbReference type="InterPro" id="IPR017927">
    <property type="entry name" value="FAD-bd_FR_type"/>
</dbReference>
<dbReference type="PROSITE" id="PS51384">
    <property type="entry name" value="FAD_FR"/>
    <property type="match status" value="1"/>
</dbReference>
<keyword evidence="5" id="KW-0479">Metal-binding</keyword>
<dbReference type="InterPro" id="IPR012675">
    <property type="entry name" value="Beta-grasp_dom_sf"/>
</dbReference>
<feature type="domain" description="FAD-binding FR-type" evidence="10">
    <location>
        <begin position="4"/>
        <end position="109"/>
    </location>
</feature>
<keyword evidence="4" id="KW-0001">2Fe-2S</keyword>
<dbReference type="PROSITE" id="PS00197">
    <property type="entry name" value="2FE2S_FER_1"/>
    <property type="match status" value="1"/>
</dbReference>
<dbReference type="EMBL" id="CP017080">
    <property type="protein sequence ID" value="AOH53589.1"/>
    <property type="molecule type" value="Genomic_DNA"/>
</dbReference>
<keyword evidence="2" id="KW-0285">Flavoprotein</keyword>
<name>A0A1B3XK57_9BACI</name>
<dbReference type="Pfam" id="PF22290">
    <property type="entry name" value="DmmA-like_N"/>
    <property type="match status" value="1"/>
</dbReference>
<keyword evidence="12" id="KW-1185">Reference proteome</keyword>
<reference evidence="11 12" key="1">
    <citation type="submission" date="2016-08" db="EMBL/GenBank/DDBJ databases">
        <title>Complete genome sequence of Bacillus muralis G25-68, a strain with toxicity to nematodes.</title>
        <authorList>
            <person name="Zheng Z."/>
        </authorList>
    </citation>
    <scope>NUCLEOTIDE SEQUENCE [LARGE SCALE GENOMIC DNA]</scope>
    <source>
        <strain evidence="11 12">G25-68</strain>
    </source>
</reference>
<keyword evidence="3" id="KW-0288">FMN</keyword>
<dbReference type="RefSeq" id="WP_064466869.1">
    <property type="nucleotide sequence ID" value="NZ_CP017080.1"/>
</dbReference>
<dbReference type="Proteomes" id="UP000077926">
    <property type="component" value="Chromosome"/>
</dbReference>
<dbReference type="GO" id="GO:0051537">
    <property type="term" value="F:2 iron, 2 sulfur cluster binding"/>
    <property type="evidence" value="ECO:0007669"/>
    <property type="project" value="InterPro"/>
</dbReference>
<dbReference type="InterPro" id="IPR006058">
    <property type="entry name" value="2Fe2S_fd_BS"/>
</dbReference>
<evidence type="ECO:0000256" key="7">
    <source>
        <dbReference type="ARBA" id="ARBA00023004"/>
    </source>
</evidence>
<dbReference type="Gene3D" id="3.40.50.80">
    <property type="entry name" value="Nucleotide-binding domain of ferredoxin-NADP reductase (FNR) module"/>
    <property type="match status" value="1"/>
</dbReference>
<keyword evidence="7" id="KW-0408">Iron</keyword>
<keyword evidence="8" id="KW-0411">Iron-sulfur</keyword>
<dbReference type="InterPro" id="IPR017938">
    <property type="entry name" value="Riboflavin_synthase-like_b-brl"/>
</dbReference>
<dbReference type="SUPFAM" id="SSF52343">
    <property type="entry name" value="Ferredoxin reductase-like, C-terminal NADP-linked domain"/>
    <property type="match status" value="1"/>
</dbReference>
<evidence type="ECO:0000259" key="10">
    <source>
        <dbReference type="PROSITE" id="PS51384"/>
    </source>
</evidence>